<protein>
    <submittedName>
        <fullName evidence="1">Uncharacterized protein</fullName>
    </submittedName>
</protein>
<keyword evidence="2" id="KW-1185">Reference proteome</keyword>
<proteinExistence type="predicted"/>
<name>A0AAD5MX98_PARTN</name>
<dbReference type="EMBL" id="JAHQIW010003080">
    <property type="protein sequence ID" value="KAJ1357261.1"/>
    <property type="molecule type" value="Genomic_DNA"/>
</dbReference>
<dbReference type="Proteomes" id="UP001196413">
    <property type="component" value="Unassembled WGS sequence"/>
</dbReference>
<accession>A0AAD5MX98</accession>
<gene>
    <name evidence="1" type="ORF">KIN20_015367</name>
</gene>
<comment type="caution">
    <text evidence="1">The sequence shown here is derived from an EMBL/GenBank/DDBJ whole genome shotgun (WGS) entry which is preliminary data.</text>
</comment>
<dbReference type="AlphaFoldDB" id="A0AAD5MX98"/>
<sequence>MLRAEFRPMPPLLSASVLPPVRPSVRLFVRPYVRPFYVRPSVCPSFRPSVRTSVRPSPMMHTVSETYDGSLRDRAAFSSYHKTREECGERAMGRRAERRENMAIARHGDG</sequence>
<evidence type="ECO:0000313" key="2">
    <source>
        <dbReference type="Proteomes" id="UP001196413"/>
    </source>
</evidence>
<evidence type="ECO:0000313" key="1">
    <source>
        <dbReference type="EMBL" id="KAJ1357261.1"/>
    </source>
</evidence>
<organism evidence="1 2">
    <name type="scientific">Parelaphostrongylus tenuis</name>
    <name type="common">Meningeal worm</name>
    <dbReference type="NCBI Taxonomy" id="148309"/>
    <lineage>
        <taxon>Eukaryota</taxon>
        <taxon>Metazoa</taxon>
        <taxon>Ecdysozoa</taxon>
        <taxon>Nematoda</taxon>
        <taxon>Chromadorea</taxon>
        <taxon>Rhabditida</taxon>
        <taxon>Rhabditina</taxon>
        <taxon>Rhabditomorpha</taxon>
        <taxon>Strongyloidea</taxon>
        <taxon>Metastrongylidae</taxon>
        <taxon>Parelaphostrongylus</taxon>
    </lineage>
</organism>
<reference evidence="1" key="1">
    <citation type="submission" date="2021-06" db="EMBL/GenBank/DDBJ databases">
        <title>Parelaphostrongylus tenuis whole genome reference sequence.</title>
        <authorList>
            <person name="Garwood T.J."/>
            <person name="Larsen P.A."/>
            <person name="Fountain-Jones N.M."/>
            <person name="Garbe J.R."/>
            <person name="Macchietto M.G."/>
            <person name="Kania S.A."/>
            <person name="Gerhold R.W."/>
            <person name="Richards J.E."/>
            <person name="Wolf T.M."/>
        </authorList>
    </citation>
    <scope>NUCLEOTIDE SEQUENCE</scope>
    <source>
        <strain evidence="1">MNPRO001-30</strain>
        <tissue evidence="1">Meninges</tissue>
    </source>
</reference>